<feature type="compositionally biased region" description="Low complexity" evidence="1">
    <location>
        <begin position="118"/>
        <end position="130"/>
    </location>
</feature>
<organism evidence="2 3">
    <name type="scientific">Apiospora arundinis</name>
    <dbReference type="NCBI Taxonomy" id="335852"/>
    <lineage>
        <taxon>Eukaryota</taxon>
        <taxon>Fungi</taxon>
        <taxon>Dikarya</taxon>
        <taxon>Ascomycota</taxon>
        <taxon>Pezizomycotina</taxon>
        <taxon>Sordariomycetes</taxon>
        <taxon>Xylariomycetidae</taxon>
        <taxon>Amphisphaeriales</taxon>
        <taxon>Apiosporaceae</taxon>
        <taxon>Apiospora</taxon>
    </lineage>
</organism>
<dbReference type="Proteomes" id="UP001390339">
    <property type="component" value="Unassembled WGS sequence"/>
</dbReference>
<evidence type="ECO:0000313" key="3">
    <source>
        <dbReference type="Proteomes" id="UP001390339"/>
    </source>
</evidence>
<feature type="compositionally biased region" description="Basic and acidic residues" evidence="1">
    <location>
        <begin position="46"/>
        <end position="69"/>
    </location>
</feature>
<feature type="region of interest" description="Disordered" evidence="1">
    <location>
        <begin position="394"/>
        <end position="439"/>
    </location>
</feature>
<reference evidence="2 3" key="1">
    <citation type="journal article" date="2024" name="IMA Fungus">
        <title>Apiospora arundinis, a panoply of carbohydrate-active enzymes and secondary metabolites.</title>
        <authorList>
            <person name="Sorensen T."/>
            <person name="Petersen C."/>
            <person name="Muurmann A.T."/>
            <person name="Christiansen J.V."/>
            <person name="Brundto M.L."/>
            <person name="Overgaard C.K."/>
            <person name="Boysen A.T."/>
            <person name="Wollenberg R.D."/>
            <person name="Larsen T.O."/>
            <person name="Sorensen J.L."/>
            <person name="Nielsen K.L."/>
            <person name="Sondergaard T.E."/>
        </authorList>
    </citation>
    <scope>NUCLEOTIDE SEQUENCE [LARGE SCALE GENOMIC DNA]</scope>
    <source>
        <strain evidence="2 3">AAU 773</strain>
    </source>
</reference>
<feature type="region of interest" description="Disordered" evidence="1">
    <location>
        <begin position="1"/>
        <end position="69"/>
    </location>
</feature>
<accession>A0ABR2JMR4</accession>
<feature type="compositionally biased region" description="Pro residues" evidence="1">
    <location>
        <begin position="342"/>
        <end position="366"/>
    </location>
</feature>
<proteinExistence type="predicted"/>
<feature type="compositionally biased region" description="Polar residues" evidence="1">
    <location>
        <begin position="279"/>
        <end position="296"/>
    </location>
</feature>
<dbReference type="EMBL" id="JAPCWZ010000001">
    <property type="protein sequence ID" value="KAK8880030.1"/>
    <property type="molecule type" value="Genomic_DNA"/>
</dbReference>
<name>A0ABR2JMR4_9PEZI</name>
<gene>
    <name evidence="2" type="ORF">PGQ11_001324</name>
</gene>
<sequence>MSREHGEGAYLDEMSAEMMRDPSSPVESPPPEPIEIDDSFSSSGDNKFEEKHAGEPSPDRMREDDNLRKARSDAAIDAEPALFLVKFVHDGCPRACDPFLAVDLAPILRHRYRDDPPASFKASSAESSARTRAKARKDAFEEVMNQVFERNGAALALRVEHPNEKRSDTAEGDTVVTYTEPFVSGVRIFWGRIPDGRNQDPSGGPTFTRGFGRSPDLYDMGDLRAVQWQLELMRWRGCRDLLVVRYETLEYTGPYPAATSPGSVMLEAAEKEGCDNMADDNNNSRSRVGTDSGNMNVSPSLGVGPGGGTRGNPFRYEFSGIRSSGNRDDYDDDDNDAWMGSPPHPPHNPSPTLSPPPPSNPNPGPRALPALLINDDIMNTTTKDLDDILDLEQEGPRYRGHSPSVGPSGIGDVQQGKRKHAGEQHDDGYFGPDSQGQIW</sequence>
<comment type="caution">
    <text evidence="2">The sequence shown here is derived from an EMBL/GenBank/DDBJ whole genome shotgun (WGS) entry which is preliminary data.</text>
</comment>
<keyword evidence="3" id="KW-1185">Reference proteome</keyword>
<evidence type="ECO:0000313" key="2">
    <source>
        <dbReference type="EMBL" id="KAK8880030.1"/>
    </source>
</evidence>
<evidence type="ECO:0000256" key="1">
    <source>
        <dbReference type="SAM" id="MobiDB-lite"/>
    </source>
</evidence>
<feature type="region of interest" description="Disordered" evidence="1">
    <location>
        <begin position="113"/>
        <end position="133"/>
    </location>
</feature>
<feature type="region of interest" description="Disordered" evidence="1">
    <location>
        <begin position="274"/>
        <end position="369"/>
    </location>
</feature>
<protein>
    <submittedName>
        <fullName evidence="2">Uncharacterized protein</fullName>
    </submittedName>
</protein>